<evidence type="ECO:0000256" key="6">
    <source>
        <dbReference type="ARBA" id="ARBA00023242"/>
    </source>
</evidence>
<dbReference type="InterPro" id="IPR049470">
    <property type="entry name" value="TRM61_C"/>
</dbReference>
<dbReference type="CDD" id="cd02440">
    <property type="entry name" value="AdoMet_MTases"/>
    <property type="match status" value="1"/>
</dbReference>
<proteinExistence type="inferred from homology"/>
<dbReference type="PANTHER" id="PTHR12133">
    <property type="entry name" value="TRNA (ADENINE(58)-N(1))-METHYLTRANSFERASE"/>
    <property type="match status" value="1"/>
</dbReference>
<dbReference type="EMBL" id="CAWYQH010000130">
    <property type="protein sequence ID" value="CAK8692382.1"/>
    <property type="molecule type" value="Genomic_DNA"/>
</dbReference>
<evidence type="ECO:0000256" key="4">
    <source>
        <dbReference type="ARBA" id="ARBA00022691"/>
    </source>
</evidence>
<reference evidence="11 12" key="1">
    <citation type="submission" date="2024-02" db="EMBL/GenBank/DDBJ databases">
        <authorList>
            <person name="Daric V."/>
            <person name="Darras S."/>
        </authorList>
    </citation>
    <scope>NUCLEOTIDE SEQUENCE [LARGE SCALE GENOMIC DNA]</scope>
</reference>
<gene>
    <name evidence="11" type="ORF">CVLEPA_LOCUS25654</name>
</gene>
<sequence>MSFNVCGKSVKENDVIIVFMGHDSMFPLSVKEGEITQTKYGAIKHNSLLGHGYGTKFSCTKGWVYILQATPELWTLCLPHRTQILYTADIAMITLQLDLKPGSVVCESGTGSGSLSHAILRTVAPMGHLHTVEFNEGRCNKATAEFGEHGLSQYVTVYHRDVINEGFPVENAADAVFLDIPRPDEAVKVAAKALKTTGGRFCSFSPCIEQTQRTCATLRKPGSGFCEVETLELVRRSHNVKRVYIPIADIGIGDSEVRTALIKGENNTSSVLPCAYEAGDDMPVGEIIIRTTPENKDGLSSSKNPKRAKFDMSSSQISQGGGKSYEKGKTPPAATKYAFSTRTCILPKEIYGHTGYLTFATYRPGLSHKV</sequence>
<keyword evidence="3 8" id="KW-0808">Transferase</keyword>
<feature type="domain" description="tRNA (adenine(58)-N(1))-methyltransferase catalytic subunit TRM61 C-terminal" evidence="10">
    <location>
        <begin position="62"/>
        <end position="362"/>
    </location>
</feature>
<protein>
    <recommendedName>
        <fullName evidence="8">tRNA (adenine(58)-N(1))-methyltransferase catalytic subunit TRMT61A</fullName>
        <ecNumber evidence="8">2.1.1.220</ecNumber>
    </recommendedName>
</protein>
<evidence type="ECO:0000256" key="1">
    <source>
        <dbReference type="ARBA" id="ARBA00004123"/>
    </source>
</evidence>
<evidence type="ECO:0000313" key="11">
    <source>
        <dbReference type="EMBL" id="CAK8692382.1"/>
    </source>
</evidence>
<dbReference type="EC" id="2.1.1.220" evidence="8"/>
<dbReference type="Proteomes" id="UP001642483">
    <property type="component" value="Unassembled WGS sequence"/>
</dbReference>
<keyword evidence="5 8" id="KW-0819">tRNA processing</keyword>
<organism evidence="11 12">
    <name type="scientific">Clavelina lepadiformis</name>
    <name type="common">Light-bulb sea squirt</name>
    <name type="synonym">Ascidia lepadiformis</name>
    <dbReference type="NCBI Taxonomy" id="159417"/>
    <lineage>
        <taxon>Eukaryota</taxon>
        <taxon>Metazoa</taxon>
        <taxon>Chordata</taxon>
        <taxon>Tunicata</taxon>
        <taxon>Ascidiacea</taxon>
        <taxon>Aplousobranchia</taxon>
        <taxon>Clavelinidae</taxon>
        <taxon>Clavelina</taxon>
    </lineage>
</organism>
<feature type="region of interest" description="Disordered" evidence="9">
    <location>
        <begin position="291"/>
        <end position="332"/>
    </location>
</feature>
<keyword evidence="2 8" id="KW-0489">Methyltransferase</keyword>
<keyword evidence="4 8" id="KW-0949">S-adenosyl-L-methionine</keyword>
<keyword evidence="12" id="KW-1185">Reference proteome</keyword>
<dbReference type="InterPro" id="IPR029063">
    <property type="entry name" value="SAM-dependent_MTases_sf"/>
</dbReference>
<comment type="function">
    <text evidence="8">Catalytic subunit of tRNA (adenine-N(1)-)-methyltransferase, which catalyzes the formation of N(1)-methyladenine at position 58 (m1A58) in initiator methionyl-tRNA.</text>
</comment>
<dbReference type="SUPFAM" id="SSF53335">
    <property type="entry name" value="S-adenosyl-L-methionine-dependent methyltransferases"/>
    <property type="match status" value="1"/>
</dbReference>
<dbReference type="Pfam" id="PF08704">
    <property type="entry name" value="GCD14"/>
    <property type="match status" value="1"/>
</dbReference>
<evidence type="ECO:0000256" key="9">
    <source>
        <dbReference type="SAM" id="MobiDB-lite"/>
    </source>
</evidence>
<keyword evidence="6 8" id="KW-0539">Nucleus</keyword>
<evidence type="ECO:0000259" key="10">
    <source>
        <dbReference type="Pfam" id="PF08704"/>
    </source>
</evidence>
<comment type="similarity">
    <text evidence="8">Belongs to the class I-like SAM-binding methyltransferase superfamily. TRM61 family.</text>
</comment>
<evidence type="ECO:0000256" key="2">
    <source>
        <dbReference type="ARBA" id="ARBA00022603"/>
    </source>
</evidence>
<comment type="subcellular location">
    <subcellularLocation>
        <location evidence="1 8">Nucleus</location>
    </subcellularLocation>
</comment>
<dbReference type="PROSITE" id="PS51620">
    <property type="entry name" value="SAM_TRM61"/>
    <property type="match status" value="1"/>
</dbReference>
<name>A0ABP0GL75_CLALP</name>
<evidence type="ECO:0000256" key="7">
    <source>
        <dbReference type="ARBA" id="ARBA00048481"/>
    </source>
</evidence>
<comment type="catalytic activity">
    <reaction evidence="8">
        <text>adenosine(58) in tRNA + S-adenosyl-L-methionine = N(1)-methyladenosine(58) in tRNA + S-adenosyl-L-homocysteine + H(+)</text>
        <dbReference type="Rhea" id="RHEA:43152"/>
        <dbReference type="Rhea" id="RHEA-COMP:10365"/>
        <dbReference type="Rhea" id="RHEA-COMP:10366"/>
        <dbReference type="ChEBI" id="CHEBI:15378"/>
        <dbReference type="ChEBI" id="CHEBI:57856"/>
        <dbReference type="ChEBI" id="CHEBI:59789"/>
        <dbReference type="ChEBI" id="CHEBI:74411"/>
        <dbReference type="ChEBI" id="CHEBI:74491"/>
        <dbReference type="EC" id="2.1.1.220"/>
    </reaction>
</comment>
<dbReference type="Gene3D" id="3.10.330.20">
    <property type="match status" value="1"/>
</dbReference>
<dbReference type="PANTHER" id="PTHR12133:SF2">
    <property type="entry name" value="TRNA (ADENINE(58)-N(1))-METHYLTRANSFERASE CATALYTIC SUBUNIT TRMT61A"/>
    <property type="match status" value="1"/>
</dbReference>
<dbReference type="PIRSF" id="PIRSF017269">
    <property type="entry name" value="GCD14"/>
    <property type="match status" value="1"/>
</dbReference>
<accession>A0ABP0GL75</accession>
<dbReference type="Gene3D" id="3.40.50.150">
    <property type="entry name" value="Vaccinia Virus protein VP39"/>
    <property type="match status" value="1"/>
</dbReference>
<evidence type="ECO:0000313" key="12">
    <source>
        <dbReference type="Proteomes" id="UP001642483"/>
    </source>
</evidence>
<evidence type="ECO:0000256" key="8">
    <source>
        <dbReference type="PIRNR" id="PIRNR017269"/>
    </source>
</evidence>
<comment type="caution">
    <text evidence="11">The sequence shown here is derived from an EMBL/GenBank/DDBJ whole genome shotgun (WGS) entry which is preliminary data.</text>
</comment>
<evidence type="ECO:0000256" key="3">
    <source>
        <dbReference type="ARBA" id="ARBA00022679"/>
    </source>
</evidence>
<comment type="catalytic activity">
    <reaction evidence="7">
        <text>an adenosine in mRNA + S-adenosyl-L-methionine = an N(1)-methyladenosine in mRNA + S-adenosyl-L-homocysteine + H(+)</text>
        <dbReference type="Rhea" id="RHEA:55392"/>
        <dbReference type="Rhea" id="RHEA-COMP:12414"/>
        <dbReference type="Rhea" id="RHEA-COMP:12415"/>
        <dbReference type="ChEBI" id="CHEBI:15378"/>
        <dbReference type="ChEBI" id="CHEBI:57856"/>
        <dbReference type="ChEBI" id="CHEBI:59789"/>
        <dbReference type="ChEBI" id="CHEBI:74411"/>
        <dbReference type="ChEBI" id="CHEBI:74491"/>
    </reaction>
</comment>
<dbReference type="InterPro" id="IPR014816">
    <property type="entry name" value="tRNA_MeTrfase_Gcd14"/>
</dbReference>
<evidence type="ECO:0000256" key="5">
    <source>
        <dbReference type="ARBA" id="ARBA00022694"/>
    </source>
</evidence>